<keyword evidence="10" id="KW-1185">Reference proteome</keyword>
<dbReference type="InterPro" id="IPR051689">
    <property type="entry name" value="Sterol_desaturase/TMEM195"/>
</dbReference>
<dbReference type="GO" id="GO:0008610">
    <property type="term" value="P:lipid biosynthetic process"/>
    <property type="evidence" value="ECO:0007669"/>
    <property type="project" value="InterPro"/>
</dbReference>
<dbReference type="GO" id="GO:0006643">
    <property type="term" value="P:membrane lipid metabolic process"/>
    <property type="evidence" value="ECO:0007669"/>
    <property type="project" value="TreeGrafter"/>
</dbReference>
<evidence type="ECO:0000313" key="9">
    <source>
        <dbReference type="EMBL" id="KAK2146262.1"/>
    </source>
</evidence>
<keyword evidence="2 7" id="KW-0812">Transmembrane</keyword>
<evidence type="ECO:0000256" key="7">
    <source>
        <dbReference type="SAM" id="Phobius"/>
    </source>
</evidence>
<dbReference type="EMBL" id="JAODUP010000622">
    <property type="protein sequence ID" value="KAK2146262.1"/>
    <property type="molecule type" value="Genomic_DNA"/>
</dbReference>
<evidence type="ECO:0000256" key="6">
    <source>
        <dbReference type="ARBA" id="ARBA00023136"/>
    </source>
</evidence>
<evidence type="ECO:0000256" key="2">
    <source>
        <dbReference type="ARBA" id="ARBA00022692"/>
    </source>
</evidence>
<comment type="caution">
    <text evidence="9">The sequence shown here is derived from an EMBL/GenBank/DDBJ whole genome shotgun (WGS) entry which is preliminary data.</text>
</comment>
<keyword evidence="6 7" id="KW-0472">Membrane</keyword>
<dbReference type="GO" id="GO:0050479">
    <property type="term" value="F:glyceryl-ether monooxygenase activity"/>
    <property type="evidence" value="ECO:0007669"/>
    <property type="project" value="TreeGrafter"/>
</dbReference>
<dbReference type="Proteomes" id="UP001208570">
    <property type="component" value="Unassembled WGS sequence"/>
</dbReference>
<comment type="subcellular location">
    <subcellularLocation>
        <location evidence="1">Endomembrane system</location>
        <topology evidence="1">Multi-pass membrane protein</topology>
    </subcellularLocation>
</comment>
<protein>
    <recommendedName>
        <fullName evidence="8">Fatty acid hydroxylase domain-containing protein</fullName>
    </recommendedName>
</protein>
<feature type="transmembrane region" description="Helical" evidence="7">
    <location>
        <begin position="57"/>
        <end position="74"/>
    </location>
</feature>
<dbReference type="AlphaFoldDB" id="A0AAD9J433"/>
<accession>A0AAD9J433</accession>
<dbReference type="GO" id="GO:0005783">
    <property type="term" value="C:endoplasmic reticulum"/>
    <property type="evidence" value="ECO:0007669"/>
    <property type="project" value="TreeGrafter"/>
</dbReference>
<keyword evidence="5" id="KW-0443">Lipid metabolism</keyword>
<reference evidence="9" key="1">
    <citation type="journal article" date="2023" name="Mol. Biol. Evol.">
        <title>Third-Generation Sequencing Reveals the Adaptive Role of the Epigenome in Three Deep-Sea Polychaetes.</title>
        <authorList>
            <person name="Perez M."/>
            <person name="Aroh O."/>
            <person name="Sun Y."/>
            <person name="Lan Y."/>
            <person name="Juniper S.K."/>
            <person name="Young C.R."/>
            <person name="Angers B."/>
            <person name="Qian P.Y."/>
        </authorList>
    </citation>
    <scope>NUCLEOTIDE SEQUENCE</scope>
    <source>
        <strain evidence="9">P08H-3</strain>
    </source>
</reference>
<dbReference type="InterPro" id="IPR006694">
    <property type="entry name" value="Fatty_acid_hydroxylase"/>
</dbReference>
<dbReference type="Pfam" id="PF04116">
    <property type="entry name" value="FA_hydroxylase"/>
    <property type="match status" value="1"/>
</dbReference>
<evidence type="ECO:0000256" key="1">
    <source>
        <dbReference type="ARBA" id="ARBA00004127"/>
    </source>
</evidence>
<evidence type="ECO:0000313" key="10">
    <source>
        <dbReference type="Proteomes" id="UP001208570"/>
    </source>
</evidence>
<organism evidence="9 10">
    <name type="scientific">Paralvinella palmiformis</name>
    <dbReference type="NCBI Taxonomy" id="53620"/>
    <lineage>
        <taxon>Eukaryota</taxon>
        <taxon>Metazoa</taxon>
        <taxon>Spiralia</taxon>
        <taxon>Lophotrochozoa</taxon>
        <taxon>Annelida</taxon>
        <taxon>Polychaeta</taxon>
        <taxon>Sedentaria</taxon>
        <taxon>Canalipalpata</taxon>
        <taxon>Terebellida</taxon>
        <taxon>Terebelliformia</taxon>
        <taxon>Alvinellidae</taxon>
        <taxon>Paralvinella</taxon>
    </lineage>
</organism>
<name>A0AAD9J433_9ANNE</name>
<evidence type="ECO:0000256" key="3">
    <source>
        <dbReference type="ARBA" id="ARBA00022989"/>
    </source>
</evidence>
<feature type="transmembrane region" description="Helical" evidence="7">
    <location>
        <begin position="337"/>
        <end position="357"/>
    </location>
</feature>
<proteinExistence type="predicted"/>
<evidence type="ECO:0000256" key="4">
    <source>
        <dbReference type="ARBA" id="ARBA00023002"/>
    </source>
</evidence>
<dbReference type="PANTHER" id="PTHR21624">
    <property type="entry name" value="STEROL DESATURASE-RELATED PROTEIN"/>
    <property type="match status" value="1"/>
</dbReference>
<feature type="domain" description="Fatty acid hydroxylase" evidence="8">
    <location>
        <begin position="113"/>
        <end position="223"/>
    </location>
</feature>
<keyword evidence="4" id="KW-0560">Oxidoreductase</keyword>
<keyword evidence="3 7" id="KW-1133">Transmembrane helix</keyword>
<feature type="transmembrane region" description="Helical" evidence="7">
    <location>
        <begin position="145"/>
        <end position="166"/>
    </location>
</feature>
<evidence type="ECO:0000259" key="8">
    <source>
        <dbReference type="Pfam" id="PF04116"/>
    </source>
</evidence>
<evidence type="ECO:0000256" key="5">
    <source>
        <dbReference type="ARBA" id="ARBA00023098"/>
    </source>
</evidence>
<dbReference type="PANTHER" id="PTHR21624:SF1">
    <property type="entry name" value="ALKYLGLYCEROL MONOOXYGENASE"/>
    <property type="match status" value="1"/>
</dbReference>
<dbReference type="GO" id="GO:0005506">
    <property type="term" value="F:iron ion binding"/>
    <property type="evidence" value="ECO:0007669"/>
    <property type="project" value="InterPro"/>
</dbReference>
<dbReference type="GO" id="GO:0016020">
    <property type="term" value="C:membrane"/>
    <property type="evidence" value="ECO:0007669"/>
    <property type="project" value="GOC"/>
</dbReference>
<sequence>MAKPSTSSNISSFVSEDIMGLWHNPIMFGFRRMFYVCSPEETTFGHLKDVPDYVNEAIPYFLVFVIVETIILALQDKWHAIFRVNDALSSLTAGVISLFPIDVLQQYMKKEVNFMWAAHQVHHSSEDYNYTTALRQSLLQRYSSWIFYLPMAFFIPPPIFLVHLQFNLIYQFWIHTQCIKTLGPLEWIINTPSHHRVHHGRNRYCINVNYAGTLIIWDKLFGTFTREKDDEVVIYGLVTLLNSWDPVYTQFRNWKHLLQAAWTMPGFLNKLLVFVNGPSWQPGRPRGALTSAIPDDYHVSVVFLAMMWYAPHSELIRCLTFLALEAYICGSNTCHQLMYIPHWIFFLSAGICTMLFMNGKDQQKKKME</sequence>
<gene>
    <name evidence="9" type="ORF">LSH36_622g02013</name>
</gene>